<proteinExistence type="inferred from homology"/>
<accession>A0A4Q8BDY8</accession>
<keyword evidence="4" id="KW-0804">Transcription</keyword>
<evidence type="ECO:0000259" key="6">
    <source>
        <dbReference type="PROSITE" id="PS50931"/>
    </source>
</evidence>
<dbReference type="SUPFAM" id="SSF46785">
    <property type="entry name" value="Winged helix' DNA-binding domain"/>
    <property type="match status" value="1"/>
</dbReference>
<evidence type="ECO:0000256" key="5">
    <source>
        <dbReference type="SAM" id="MobiDB-lite"/>
    </source>
</evidence>
<keyword evidence="2" id="KW-0805">Transcription regulation</keyword>
<feature type="domain" description="HTH lysR-type" evidence="6">
    <location>
        <begin position="3"/>
        <end position="60"/>
    </location>
</feature>
<dbReference type="InterPro" id="IPR036388">
    <property type="entry name" value="WH-like_DNA-bd_sf"/>
</dbReference>
<dbReference type="CDD" id="cd08414">
    <property type="entry name" value="PBP2_LTTR_aromatics_like"/>
    <property type="match status" value="1"/>
</dbReference>
<dbReference type="InterPro" id="IPR036390">
    <property type="entry name" value="WH_DNA-bd_sf"/>
</dbReference>
<dbReference type="RefSeq" id="WP_130336596.1">
    <property type="nucleotide sequence ID" value="NZ_SHLD01000001.1"/>
</dbReference>
<dbReference type="InterPro" id="IPR005119">
    <property type="entry name" value="LysR_subst-bd"/>
</dbReference>
<protein>
    <submittedName>
        <fullName evidence="7">DNA-binding transcriptional LysR family regulator</fullName>
    </submittedName>
</protein>
<feature type="region of interest" description="Disordered" evidence="5">
    <location>
        <begin position="299"/>
        <end position="326"/>
    </location>
</feature>
<dbReference type="PRINTS" id="PR00039">
    <property type="entry name" value="HTHLYSR"/>
</dbReference>
<dbReference type="GO" id="GO:0003677">
    <property type="term" value="F:DNA binding"/>
    <property type="evidence" value="ECO:0007669"/>
    <property type="project" value="UniProtKB-KW"/>
</dbReference>
<dbReference type="GO" id="GO:0032993">
    <property type="term" value="C:protein-DNA complex"/>
    <property type="evidence" value="ECO:0007669"/>
    <property type="project" value="TreeGrafter"/>
</dbReference>
<gene>
    <name evidence="7" type="ORF">EV384_4747</name>
</gene>
<comment type="similarity">
    <text evidence="1">Belongs to the LysR transcriptional regulatory family.</text>
</comment>
<evidence type="ECO:0000256" key="1">
    <source>
        <dbReference type="ARBA" id="ARBA00009437"/>
    </source>
</evidence>
<dbReference type="PANTHER" id="PTHR30346">
    <property type="entry name" value="TRANSCRIPTIONAL DUAL REGULATOR HCAR-RELATED"/>
    <property type="match status" value="1"/>
</dbReference>
<dbReference type="AlphaFoldDB" id="A0A4Q8BDY8"/>
<evidence type="ECO:0000256" key="3">
    <source>
        <dbReference type="ARBA" id="ARBA00023125"/>
    </source>
</evidence>
<evidence type="ECO:0000256" key="4">
    <source>
        <dbReference type="ARBA" id="ARBA00023163"/>
    </source>
</evidence>
<name>A0A4Q8BDY8_9ACTN</name>
<dbReference type="FunFam" id="1.10.10.10:FF:000001">
    <property type="entry name" value="LysR family transcriptional regulator"/>
    <property type="match status" value="1"/>
</dbReference>
<dbReference type="PROSITE" id="PS50931">
    <property type="entry name" value="HTH_LYSR"/>
    <property type="match status" value="1"/>
</dbReference>
<reference evidence="7 8" key="1">
    <citation type="submission" date="2019-02" db="EMBL/GenBank/DDBJ databases">
        <title>Sequencing the genomes of 1000 actinobacteria strains.</title>
        <authorList>
            <person name="Klenk H.-P."/>
        </authorList>
    </citation>
    <scope>NUCLEOTIDE SEQUENCE [LARGE SCALE GENOMIC DNA]</scope>
    <source>
        <strain evidence="7 8">DSM 45612</strain>
    </source>
</reference>
<dbReference type="Proteomes" id="UP000294114">
    <property type="component" value="Unassembled WGS sequence"/>
</dbReference>
<dbReference type="Pfam" id="PF03466">
    <property type="entry name" value="LysR_substrate"/>
    <property type="match status" value="1"/>
</dbReference>
<sequence>MKFDLRHLEAFVAVAEELHFSRAAARLHVAQPALSQQILRLESALGVDLLVRERRRTALSDVGRLFLVEARRTLEQARAAESVAERARRGELGRLRVGYHPTASSQPFLTALAAFERVVPEVELSLRELPMGVLGQPLHDDVVDVAFLSTLGDVECGQLQLRMRTLSTERFLVAAPAGHALAARAEVGLRDLDGETLVMLGRDVCAVWHDDLVSMCGRGGYSPRSIRYVGELGTQLTLVAAGLGVALVQESTRLLRTEGLRYVPVRDADRLVISAAMWRTADTSPVLTRFLNLLPTAPTSTGQAEQLPEPLSEPVAIGTRLPDQVH</sequence>
<dbReference type="GO" id="GO:0003700">
    <property type="term" value="F:DNA-binding transcription factor activity"/>
    <property type="evidence" value="ECO:0007669"/>
    <property type="project" value="InterPro"/>
</dbReference>
<keyword evidence="3 7" id="KW-0238">DNA-binding</keyword>
<dbReference type="OrthoDB" id="3176554at2"/>
<evidence type="ECO:0000256" key="2">
    <source>
        <dbReference type="ARBA" id="ARBA00023015"/>
    </source>
</evidence>
<dbReference type="Gene3D" id="1.10.10.10">
    <property type="entry name" value="Winged helix-like DNA-binding domain superfamily/Winged helix DNA-binding domain"/>
    <property type="match status" value="1"/>
</dbReference>
<dbReference type="SUPFAM" id="SSF53850">
    <property type="entry name" value="Periplasmic binding protein-like II"/>
    <property type="match status" value="1"/>
</dbReference>
<comment type="caution">
    <text evidence="7">The sequence shown here is derived from an EMBL/GenBank/DDBJ whole genome shotgun (WGS) entry which is preliminary data.</text>
</comment>
<organism evidence="7 8">
    <name type="scientific">Micromonospora kangleipakensis</name>
    <dbReference type="NCBI Taxonomy" id="1077942"/>
    <lineage>
        <taxon>Bacteria</taxon>
        <taxon>Bacillati</taxon>
        <taxon>Actinomycetota</taxon>
        <taxon>Actinomycetes</taxon>
        <taxon>Micromonosporales</taxon>
        <taxon>Micromonosporaceae</taxon>
        <taxon>Micromonospora</taxon>
    </lineage>
</organism>
<evidence type="ECO:0000313" key="7">
    <source>
        <dbReference type="EMBL" id="RZU76127.1"/>
    </source>
</evidence>
<dbReference type="InterPro" id="IPR000847">
    <property type="entry name" value="LysR_HTH_N"/>
</dbReference>
<evidence type="ECO:0000313" key="8">
    <source>
        <dbReference type="Proteomes" id="UP000294114"/>
    </source>
</evidence>
<dbReference type="Gene3D" id="3.40.190.10">
    <property type="entry name" value="Periplasmic binding protein-like II"/>
    <property type="match status" value="2"/>
</dbReference>
<keyword evidence="8" id="KW-1185">Reference proteome</keyword>
<dbReference type="Pfam" id="PF00126">
    <property type="entry name" value="HTH_1"/>
    <property type="match status" value="1"/>
</dbReference>
<dbReference type="PANTHER" id="PTHR30346:SF0">
    <property type="entry name" value="HCA OPERON TRANSCRIPTIONAL ACTIVATOR HCAR"/>
    <property type="match status" value="1"/>
</dbReference>
<dbReference type="EMBL" id="SHLD01000001">
    <property type="protein sequence ID" value="RZU76127.1"/>
    <property type="molecule type" value="Genomic_DNA"/>
</dbReference>